<dbReference type="CDD" id="cd09168">
    <property type="entry name" value="PLDc_PaPPK1_C2_like"/>
    <property type="match status" value="1"/>
</dbReference>
<dbReference type="PANTHER" id="PTHR30218">
    <property type="entry name" value="POLYPHOSPHATE KINASE"/>
    <property type="match status" value="1"/>
</dbReference>
<organism evidence="14 15">
    <name type="scientific">Drouetiella hepatica Uher 2000/2452</name>
    <dbReference type="NCBI Taxonomy" id="904376"/>
    <lineage>
        <taxon>Bacteria</taxon>
        <taxon>Bacillati</taxon>
        <taxon>Cyanobacteriota</taxon>
        <taxon>Cyanophyceae</taxon>
        <taxon>Oculatellales</taxon>
        <taxon>Oculatellaceae</taxon>
        <taxon>Drouetiella</taxon>
    </lineage>
</organism>
<dbReference type="EC" id="2.7.4.1" evidence="8 9"/>
<evidence type="ECO:0000256" key="9">
    <source>
        <dbReference type="RuleBase" id="RU003800"/>
    </source>
</evidence>
<dbReference type="SUPFAM" id="SSF56024">
    <property type="entry name" value="Phospholipase D/nuclease"/>
    <property type="match status" value="2"/>
</dbReference>
<comment type="similarity">
    <text evidence="8 9">Belongs to the polyphosphate kinase 1 (PPK1) family.</text>
</comment>
<dbReference type="GO" id="GO:0006799">
    <property type="term" value="P:polyphosphate biosynthetic process"/>
    <property type="evidence" value="ECO:0007669"/>
    <property type="project" value="UniProtKB-UniRule"/>
</dbReference>
<dbReference type="Gene3D" id="3.30.1840.10">
    <property type="entry name" value="Polyphosphate kinase middle domain"/>
    <property type="match status" value="1"/>
</dbReference>
<keyword evidence="2 8" id="KW-0808">Transferase</keyword>
<feature type="binding site" evidence="8">
    <location>
        <position position="631"/>
    </location>
    <ligand>
        <name>ATP</name>
        <dbReference type="ChEBI" id="CHEBI:30616"/>
    </ligand>
</feature>
<evidence type="ECO:0000256" key="2">
    <source>
        <dbReference type="ARBA" id="ARBA00022679"/>
    </source>
</evidence>
<reference evidence="14" key="2">
    <citation type="journal article" date="2022" name="Microbiol. Resour. Announc.">
        <title>Metagenome Sequencing to Explore Phylogenomics of Terrestrial Cyanobacteria.</title>
        <authorList>
            <person name="Ward R.D."/>
            <person name="Stajich J.E."/>
            <person name="Johansen J.R."/>
            <person name="Huntemann M."/>
            <person name="Clum A."/>
            <person name="Foster B."/>
            <person name="Foster B."/>
            <person name="Roux S."/>
            <person name="Palaniappan K."/>
            <person name="Varghese N."/>
            <person name="Mukherjee S."/>
            <person name="Reddy T.B.K."/>
            <person name="Daum C."/>
            <person name="Copeland A."/>
            <person name="Chen I.A."/>
            <person name="Ivanova N.N."/>
            <person name="Kyrpides N.C."/>
            <person name="Shapiro N."/>
            <person name="Eloe-Fadrosh E.A."/>
            <person name="Pietrasiak N."/>
        </authorList>
    </citation>
    <scope>NUCLEOTIDE SEQUENCE</scope>
    <source>
        <strain evidence="14">UHER 2000/2452</strain>
    </source>
</reference>
<dbReference type="Gene3D" id="3.30.870.10">
    <property type="entry name" value="Endonuclease Chain A"/>
    <property type="match status" value="2"/>
</dbReference>
<dbReference type="Pfam" id="PF13089">
    <property type="entry name" value="PP_kinase_N"/>
    <property type="match status" value="1"/>
</dbReference>
<dbReference type="InterPro" id="IPR003414">
    <property type="entry name" value="PP_kinase"/>
</dbReference>
<dbReference type="AlphaFoldDB" id="A0A951UKX9"/>
<evidence type="ECO:0000259" key="11">
    <source>
        <dbReference type="Pfam" id="PF13089"/>
    </source>
</evidence>
<dbReference type="HAMAP" id="MF_00347">
    <property type="entry name" value="Polyphosphate_kinase"/>
    <property type="match status" value="1"/>
</dbReference>
<dbReference type="InterPro" id="IPR036830">
    <property type="entry name" value="PP_kinase_middle_dom_sf"/>
</dbReference>
<feature type="binding site" evidence="8">
    <location>
        <position position="437"/>
    </location>
    <ligand>
        <name>Mg(2+)</name>
        <dbReference type="ChEBI" id="CHEBI:18420"/>
    </ligand>
</feature>
<evidence type="ECO:0000256" key="5">
    <source>
        <dbReference type="ARBA" id="ARBA00022777"/>
    </source>
</evidence>
<name>A0A951UKX9_9CYAN</name>
<dbReference type="Gene3D" id="1.20.58.310">
    <property type="entry name" value="Polyphosphate kinase N-terminal domain"/>
    <property type="match status" value="1"/>
</dbReference>
<dbReference type="Proteomes" id="UP000757435">
    <property type="component" value="Unassembled WGS sequence"/>
</dbReference>
<gene>
    <name evidence="14" type="primary">ppk1</name>
    <name evidence="8" type="synonym">ppk</name>
    <name evidence="14" type="ORF">KME15_05545</name>
</gene>
<accession>A0A951UKX9</accession>
<dbReference type="InterPro" id="IPR041108">
    <property type="entry name" value="PP_kinase_C_1"/>
</dbReference>
<comment type="catalytic activity">
    <reaction evidence="8 9">
        <text>[phosphate](n) + ATP = [phosphate](n+1) + ADP</text>
        <dbReference type="Rhea" id="RHEA:19573"/>
        <dbReference type="Rhea" id="RHEA-COMP:9859"/>
        <dbReference type="Rhea" id="RHEA-COMP:14280"/>
        <dbReference type="ChEBI" id="CHEBI:16838"/>
        <dbReference type="ChEBI" id="CHEBI:30616"/>
        <dbReference type="ChEBI" id="CHEBI:456216"/>
        <dbReference type="EC" id="2.7.4.1"/>
    </reaction>
</comment>
<dbReference type="NCBIfam" id="NF003921">
    <property type="entry name" value="PRK05443.2-2"/>
    <property type="match status" value="1"/>
</dbReference>
<dbReference type="InterPro" id="IPR025200">
    <property type="entry name" value="PPK_C_dom2"/>
</dbReference>
<reference evidence="14" key="1">
    <citation type="submission" date="2021-05" db="EMBL/GenBank/DDBJ databases">
        <authorList>
            <person name="Pietrasiak N."/>
            <person name="Ward R."/>
            <person name="Stajich J.E."/>
            <person name="Kurbessoian T."/>
        </authorList>
    </citation>
    <scope>NUCLEOTIDE SEQUENCE</scope>
    <source>
        <strain evidence="14">UHER 2000/2452</strain>
    </source>
</reference>
<keyword evidence="5 8" id="KW-0418">Kinase</keyword>
<dbReference type="InterPro" id="IPR036832">
    <property type="entry name" value="PPK_N_dom_sf"/>
</dbReference>
<dbReference type="GO" id="GO:0008976">
    <property type="term" value="F:polyphosphate kinase activity"/>
    <property type="evidence" value="ECO:0007669"/>
    <property type="project" value="UniProtKB-UniRule"/>
</dbReference>
<dbReference type="FunFam" id="3.30.870.10:FF:000001">
    <property type="entry name" value="Polyphosphate kinase"/>
    <property type="match status" value="1"/>
</dbReference>
<sequence>MPKRKKVTPELRLADPQLYFNQELSWLDFNSRVLQNAIDPRTPLLERLRLIATFSSNLDEFFMVRVAALKQQVEAQVSQHSPDGLTPLEQLRVIAQRLQPVLSHCQQYFEQSLHPQLAAKGIYLLNYAELNPDQQLYLQGHFEKQILPVLTPVVLGQSRAFPNISNLSLNLAVTVKNMETGVREFVGVQLPAVLSRFIALPRSLWYRRKGRLTVWTGLPLEQVIAHNLAALFPGMKIMGYSLFRVTRNTDLELVEEEADDLLLAIEQELRNRNRGGVAVRLEVQASMPRNLRKTLMQELDLCERDVYDLEGLMGLSDLMSLASLPIPRLKNLHWAPLTPAPLQKVKGLNPEESVTKNRHREDIFSVIRRQDILLHHPYHSFSTSVQLFVAQAAIDPDVLAIKMTLYRTAGDSSIVTSLIVAAENGKQVAVLIELKARFDEENNIQWARKLESAGVHVVYGVVGLKTHTKVTLVVRREMSSGASPHEIIRRYVHIGTGNYNHRTARTYTDLGLLSCRESLGADLTDLFNSLTGYSHRQTYRQLLVAPFDLRDRLVSLIRREIEHSKRGRHGRIVAKMNALVDPQMIQTLYQASQAGVKIDLVVRGTCCLRPGIPGISENIRVISIIGRFHEHSRICYFHNDGKEEIYIGSADWMPRNLDRRVEVVVPLEDPSLVKEVAAMLGIMLADNRRVWELQADGQYIRRRPRSQPTEQDSQAIFMQAAIQSLELK</sequence>
<dbReference type="InterPro" id="IPR025198">
    <property type="entry name" value="PPK_N_dom"/>
</dbReference>
<feature type="binding site" evidence="8">
    <location>
        <position position="603"/>
    </location>
    <ligand>
        <name>ATP</name>
        <dbReference type="ChEBI" id="CHEBI:30616"/>
    </ligand>
</feature>
<comment type="cofactor">
    <cofactor evidence="8">
        <name>Mg(2+)</name>
        <dbReference type="ChEBI" id="CHEBI:18420"/>
    </cofactor>
</comment>
<keyword evidence="1 8" id="KW-0597">Phosphoprotein</keyword>
<keyword evidence="6 8" id="KW-0067">ATP-binding</keyword>
<comment type="function">
    <text evidence="8 9">Catalyzes the reversible transfer of the terminal phosphate of ATP to form a long-chain polyphosphate (polyP).</text>
</comment>
<feature type="domain" description="Polyphosphate kinase N-terminal" evidence="11">
    <location>
        <begin position="19"/>
        <end position="124"/>
    </location>
</feature>
<evidence type="ECO:0000259" key="13">
    <source>
        <dbReference type="Pfam" id="PF17941"/>
    </source>
</evidence>
<dbReference type="Pfam" id="PF17941">
    <property type="entry name" value="PP_kinase_C_1"/>
    <property type="match status" value="1"/>
</dbReference>
<evidence type="ECO:0000256" key="4">
    <source>
        <dbReference type="ARBA" id="ARBA00022741"/>
    </source>
</evidence>
<evidence type="ECO:0000256" key="1">
    <source>
        <dbReference type="ARBA" id="ARBA00022553"/>
    </source>
</evidence>
<feature type="domain" description="Polyphosphate kinase C-terminal" evidence="12">
    <location>
        <begin position="542"/>
        <end position="714"/>
    </location>
</feature>
<proteinExistence type="inferred from homology"/>
<evidence type="ECO:0000259" key="12">
    <source>
        <dbReference type="Pfam" id="PF13090"/>
    </source>
</evidence>
<dbReference type="GO" id="GO:0005524">
    <property type="term" value="F:ATP binding"/>
    <property type="evidence" value="ECO:0007669"/>
    <property type="project" value="UniProtKB-KW"/>
</dbReference>
<protein>
    <recommendedName>
        <fullName evidence="8 9">Polyphosphate kinase</fullName>
        <ecNumber evidence="8 9">2.7.4.1</ecNumber>
    </recommendedName>
    <alternativeName>
        <fullName evidence="8">ATP-polyphosphate phosphotransferase</fullName>
    </alternativeName>
    <alternativeName>
        <fullName evidence="8">Polyphosphoric acid kinase</fullName>
    </alternativeName>
</protein>
<comment type="caution">
    <text evidence="14">The sequence shown here is derived from an EMBL/GenBank/DDBJ whole genome shotgun (WGS) entry which is preliminary data.</text>
</comment>
<dbReference type="EMBL" id="JAHHHD010000004">
    <property type="protein sequence ID" value="MBW4658116.1"/>
    <property type="molecule type" value="Genomic_DNA"/>
</dbReference>
<feature type="domain" description="Polyphosphate kinase C-terminal" evidence="13">
    <location>
        <begin position="362"/>
        <end position="535"/>
    </location>
</feature>
<dbReference type="GO" id="GO:0009358">
    <property type="term" value="C:polyphosphate kinase complex"/>
    <property type="evidence" value="ECO:0007669"/>
    <property type="project" value="InterPro"/>
</dbReference>
<feature type="domain" description="Polyphosphate kinase middle" evidence="10">
    <location>
        <begin position="134"/>
        <end position="321"/>
    </location>
</feature>
<evidence type="ECO:0000256" key="7">
    <source>
        <dbReference type="ARBA" id="ARBA00022842"/>
    </source>
</evidence>
<dbReference type="PANTHER" id="PTHR30218:SF0">
    <property type="entry name" value="POLYPHOSPHATE KINASE"/>
    <property type="match status" value="1"/>
</dbReference>
<dbReference type="NCBIfam" id="NF003918">
    <property type="entry name" value="PRK05443.1-2"/>
    <property type="match status" value="1"/>
</dbReference>
<comment type="PTM">
    <text evidence="8 9">An intermediate of this reaction is the autophosphorylated ppk in which a phosphate is covalently linked to a histidine residue through a N-P bond.</text>
</comment>
<keyword evidence="3 8" id="KW-0479">Metal-binding</keyword>
<evidence type="ECO:0000256" key="3">
    <source>
        <dbReference type="ARBA" id="ARBA00022723"/>
    </source>
</evidence>
<dbReference type="SUPFAM" id="SSF140356">
    <property type="entry name" value="PPK N-terminal domain-like"/>
    <property type="match status" value="1"/>
</dbReference>
<dbReference type="SUPFAM" id="SSF143724">
    <property type="entry name" value="PHP14-like"/>
    <property type="match status" value="1"/>
</dbReference>
<dbReference type="NCBIfam" id="TIGR03705">
    <property type="entry name" value="poly_P_kin"/>
    <property type="match status" value="1"/>
</dbReference>
<dbReference type="GO" id="GO:0046872">
    <property type="term" value="F:metal ion binding"/>
    <property type="evidence" value="ECO:0007669"/>
    <property type="project" value="UniProtKB-KW"/>
</dbReference>
<feature type="binding site" evidence="8">
    <location>
        <position position="407"/>
    </location>
    <ligand>
        <name>Mg(2+)</name>
        <dbReference type="ChEBI" id="CHEBI:18420"/>
    </ligand>
</feature>
<evidence type="ECO:0000256" key="6">
    <source>
        <dbReference type="ARBA" id="ARBA00022840"/>
    </source>
</evidence>
<evidence type="ECO:0000259" key="10">
    <source>
        <dbReference type="Pfam" id="PF02503"/>
    </source>
</evidence>
<evidence type="ECO:0000313" key="15">
    <source>
        <dbReference type="Proteomes" id="UP000757435"/>
    </source>
</evidence>
<feature type="binding site" evidence="8">
    <location>
        <position position="57"/>
    </location>
    <ligand>
        <name>ATP</name>
        <dbReference type="ChEBI" id="CHEBI:30616"/>
    </ligand>
</feature>
<dbReference type="InterPro" id="IPR024953">
    <property type="entry name" value="PP_kinase_middle"/>
</dbReference>
<dbReference type="NCBIfam" id="NF003917">
    <property type="entry name" value="PRK05443.1-1"/>
    <property type="match status" value="1"/>
</dbReference>
<feature type="binding site" evidence="8">
    <location>
        <position position="507"/>
    </location>
    <ligand>
        <name>ATP</name>
        <dbReference type="ChEBI" id="CHEBI:30616"/>
    </ligand>
</feature>
<evidence type="ECO:0000313" key="14">
    <source>
        <dbReference type="EMBL" id="MBW4658116.1"/>
    </source>
</evidence>
<dbReference type="Pfam" id="PF13090">
    <property type="entry name" value="PP_kinase_C"/>
    <property type="match status" value="1"/>
</dbReference>
<dbReference type="Pfam" id="PF02503">
    <property type="entry name" value="PP_kinase"/>
    <property type="match status" value="1"/>
</dbReference>
<feature type="active site" description="Phosphohistidine intermediate" evidence="8">
    <location>
        <position position="467"/>
    </location>
</feature>
<evidence type="ECO:0000256" key="8">
    <source>
        <dbReference type="HAMAP-Rule" id="MF_00347"/>
    </source>
</evidence>
<keyword evidence="7 8" id="KW-0460">Magnesium</keyword>
<keyword evidence="4 8" id="KW-0547">Nucleotide-binding</keyword>
<dbReference type="PIRSF" id="PIRSF015589">
    <property type="entry name" value="PP_kinase"/>
    <property type="match status" value="1"/>
</dbReference>